<accession>A0A0V0J2L0</accession>
<dbReference type="SUPFAM" id="SSF48371">
    <property type="entry name" value="ARM repeat"/>
    <property type="match status" value="1"/>
</dbReference>
<reference evidence="1" key="1">
    <citation type="submission" date="2016-01" db="EMBL/GenBank/DDBJ databases">
        <title>Reference transcriptome for the parasite Schistocephalus solidus: insights into the molecular evolution of parasitism.</title>
        <authorList>
            <person name="Hebert F.O."/>
            <person name="Grambauer S."/>
            <person name="Barber I."/>
            <person name="Landry C.R."/>
            <person name="Aubin-Horth N."/>
        </authorList>
    </citation>
    <scope>NUCLEOTIDE SEQUENCE</scope>
</reference>
<evidence type="ECO:0000313" key="1">
    <source>
        <dbReference type="EMBL" id="JAP59841.1"/>
    </source>
</evidence>
<gene>
    <name evidence="1" type="ORF">TR144076</name>
</gene>
<proteinExistence type="predicted"/>
<sequence length="176" mass="19467">MGLVQFLTAFETLKRDGSTKSVENLADALQDSQDLTETLCPSIYARINSFFSFALCSPSGVALRSLALQLISSLAENPLNRLILVARFSILVPLANGIRLWQGDQIRSEVLQAFFKCTIDLHQIYLVVNDDVLIAGARQTVKLLQKSNEDQFSEIALGTLANFCRIPTVTQKNFEG</sequence>
<dbReference type="AlphaFoldDB" id="A0A0V0J2L0"/>
<organism evidence="1">
    <name type="scientific">Schistocephalus solidus</name>
    <name type="common">Tapeworm</name>
    <dbReference type="NCBI Taxonomy" id="70667"/>
    <lineage>
        <taxon>Eukaryota</taxon>
        <taxon>Metazoa</taxon>
        <taxon>Spiralia</taxon>
        <taxon>Lophotrochozoa</taxon>
        <taxon>Platyhelminthes</taxon>
        <taxon>Cestoda</taxon>
        <taxon>Eucestoda</taxon>
        <taxon>Diphyllobothriidea</taxon>
        <taxon>Diphyllobothriidae</taxon>
        <taxon>Schistocephalus</taxon>
    </lineage>
</organism>
<dbReference type="InterPro" id="IPR016024">
    <property type="entry name" value="ARM-type_fold"/>
</dbReference>
<protein>
    <submittedName>
        <fullName evidence="1">Uncharacterized protein</fullName>
    </submittedName>
</protein>
<name>A0A0V0J2L0_SCHSO</name>
<dbReference type="EMBL" id="GEEE01003384">
    <property type="protein sequence ID" value="JAP59841.1"/>
    <property type="molecule type" value="Transcribed_RNA"/>
</dbReference>